<keyword evidence="3" id="KW-1185">Reference proteome</keyword>
<name>A0A7J8LMZ7_9ROSI</name>
<gene>
    <name evidence="2" type="ORF">Golob_012945</name>
</gene>
<feature type="transmembrane region" description="Helical" evidence="1">
    <location>
        <begin position="12"/>
        <end position="32"/>
    </location>
</feature>
<dbReference type="AlphaFoldDB" id="A0A7J8LMZ7"/>
<dbReference type="EMBL" id="JABEZX010000004">
    <property type="protein sequence ID" value="MBA0553796.1"/>
    <property type="molecule type" value="Genomic_DNA"/>
</dbReference>
<organism evidence="2 3">
    <name type="scientific">Gossypium lobatum</name>
    <dbReference type="NCBI Taxonomy" id="34289"/>
    <lineage>
        <taxon>Eukaryota</taxon>
        <taxon>Viridiplantae</taxon>
        <taxon>Streptophyta</taxon>
        <taxon>Embryophyta</taxon>
        <taxon>Tracheophyta</taxon>
        <taxon>Spermatophyta</taxon>
        <taxon>Magnoliopsida</taxon>
        <taxon>eudicotyledons</taxon>
        <taxon>Gunneridae</taxon>
        <taxon>Pentapetalae</taxon>
        <taxon>rosids</taxon>
        <taxon>malvids</taxon>
        <taxon>Malvales</taxon>
        <taxon>Malvaceae</taxon>
        <taxon>Malvoideae</taxon>
        <taxon>Gossypium</taxon>
    </lineage>
</organism>
<evidence type="ECO:0000313" key="3">
    <source>
        <dbReference type="Proteomes" id="UP000593572"/>
    </source>
</evidence>
<proteinExistence type="predicted"/>
<reference evidence="2 3" key="1">
    <citation type="journal article" date="2019" name="Genome Biol. Evol.">
        <title>Insights into the evolution of the New World diploid cottons (Gossypium, subgenus Houzingenia) based on genome sequencing.</title>
        <authorList>
            <person name="Grover C.E."/>
            <person name="Arick M.A. 2nd"/>
            <person name="Thrash A."/>
            <person name="Conover J.L."/>
            <person name="Sanders W.S."/>
            <person name="Peterson D.G."/>
            <person name="Frelichowski J.E."/>
            <person name="Scheffler J.A."/>
            <person name="Scheffler B.E."/>
            <person name="Wendel J.F."/>
        </authorList>
    </citation>
    <scope>NUCLEOTIDE SEQUENCE [LARGE SCALE GENOMIC DNA]</scope>
    <source>
        <strain evidence="2">157</strain>
        <tissue evidence="2">Leaf</tissue>
    </source>
</reference>
<evidence type="ECO:0000313" key="2">
    <source>
        <dbReference type="EMBL" id="MBA0553796.1"/>
    </source>
</evidence>
<comment type="caution">
    <text evidence="2">The sequence shown here is derived from an EMBL/GenBank/DDBJ whole genome shotgun (WGS) entry which is preliminary data.</text>
</comment>
<keyword evidence="1" id="KW-0472">Membrane</keyword>
<dbReference type="Proteomes" id="UP000593572">
    <property type="component" value="Unassembled WGS sequence"/>
</dbReference>
<keyword evidence="1" id="KW-1133">Transmembrane helix</keyword>
<accession>A0A7J8LMZ7</accession>
<evidence type="ECO:0000256" key="1">
    <source>
        <dbReference type="SAM" id="Phobius"/>
    </source>
</evidence>
<sequence length="36" mass="3880">MGRIAISIPKIFTMFSILSMTSLALSGMSGFVDLEN</sequence>
<protein>
    <submittedName>
        <fullName evidence="2">Uncharacterized protein</fullName>
    </submittedName>
</protein>
<keyword evidence="1" id="KW-0812">Transmembrane</keyword>